<comment type="caution">
    <text evidence="2">The sequence shown here is derived from an EMBL/GenBank/DDBJ whole genome shotgun (WGS) entry which is preliminary data.</text>
</comment>
<protein>
    <submittedName>
        <fullName evidence="2">Uncharacterized protein</fullName>
    </submittedName>
</protein>
<gene>
    <name evidence="2" type="ORF">GCM10009788_51260</name>
</gene>
<reference evidence="2 3" key="1">
    <citation type="journal article" date="2019" name="Int. J. Syst. Evol. Microbiol.">
        <title>The Global Catalogue of Microorganisms (GCM) 10K type strain sequencing project: providing services to taxonomists for standard genome sequencing and annotation.</title>
        <authorList>
            <consortium name="The Broad Institute Genomics Platform"/>
            <consortium name="The Broad Institute Genome Sequencing Center for Infectious Disease"/>
            <person name="Wu L."/>
            <person name="Ma J."/>
        </authorList>
    </citation>
    <scope>NUCLEOTIDE SEQUENCE [LARGE SCALE GENOMIC DNA]</scope>
    <source>
        <strain evidence="2 3">JCM 14942</strain>
    </source>
</reference>
<dbReference type="EMBL" id="BAAAOR010000039">
    <property type="protein sequence ID" value="GAA1542417.1"/>
    <property type="molecule type" value="Genomic_DNA"/>
</dbReference>
<name>A0ABN2BLG9_9ACTN</name>
<keyword evidence="1" id="KW-1133">Transmembrane helix</keyword>
<sequence length="61" mass="6231">MERSRAAGAAGTTPIAGRRLVARMLLTVAVLVLCGLLIGLVVGTALATVIQTGLSSLRLTR</sequence>
<evidence type="ECO:0000313" key="3">
    <source>
        <dbReference type="Proteomes" id="UP001500842"/>
    </source>
</evidence>
<proteinExistence type="predicted"/>
<accession>A0ABN2BLG9</accession>
<evidence type="ECO:0000313" key="2">
    <source>
        <dbReference type="EMBL" id="GAA1542417.1"/>
    </source>
</evidence>
<keyword evidence="1" id="KW-0472">Membrane</keyword>
<dbReference type="Proteomes" id="UP001500842">
    <property type="component" value="Unassembled WGS sequence"/>
</dbReference>
<organism evidence="2 3">
    <name type="scientific">Nocardioides humi</name>
    <dbReference type="NCBI Taxonomy" id="449461"/>
    <lineage>
        <taxon>Bacteria</taxon>
        <taxon>Bacillati</taxon>
        <taxon>Actinomycetota</taxon>
        <taxon>Actinomycetes</taxon>
        <taxon>Propionibacteriales</taxon>
        <taxon>Nocardioidaceae</taxon>
        <taxon>Nocardioides</taxon>
    </lineage>
</organism>
<keyword evidence="3" id="KW-1185">Reference proteome</keyword>
<feature type="transmembrane region" description="Helical" evidence="1">
    <location>
        <begin position="20"/>
        <end position="50"/>
    </location>
</feature>
<evidence type="ECO:0000256" key="1">
    <source>
        <dbReference type="SAM" id="Phobius"/>
    </source>
</evidence>
<keyword evidence="1" id="KW-0812">Transmembrane</keyword>